<reference evidence="1 2" key="1">
    <citation type="submission" date="2018-07" db="EMBL/GenBank/DDBJ databases">
        <title>Arthrobacter sp. nov., isolated from raw cow's milk with high bacterial count.</title>
        <authorList>
            <person name="Hahne J."/>
            <person name="Isele D."/>
            <person name="Lipski A."/>
        </authorList>
    </citation>
    <scope>NUCLEOTIDE SEQUENCE [LARGE SCALE GENOMIC DNA]</scope>
    <source>
        <strain evidence="1 2">JZ R-35</strain>
    </source>
</reference>
<evidence type="ECO:0000313" key="1">
    <source>
        <dbReference type="EMBL" id="RII40936.1"/>
    </source>
</evidence>
<evidence type="ECO:0000313" key="2">
    <source>
        <dbReference type="Proteomes" id="UP000265419"/>
    </source>
</evidence>
<name>A0A399JE94_9MICC</name>
<dbReference type="Proteomes" id="UP000265419">
    <property type="component" value="Unassembled WGS sequence"/>
</dbReference>
<dbReference type="EMBL" id="QQXK01000046">
    <property type="protein sequence ID" value="RII40936.1"/>
    <property type="molecule type" value="Genomic_DNA"/>
</dbReference>
<dbReference type="AlphaFoldDB" id="A0A399JE94"/>
<protein>
    <submittedName>
        <fullName evidence="1">Uncharacterized protein</fullName>
    </submittedName>
</protein>
<sequence length="139" mass="15987">MKLYKFEITAYPHDAIDRVETNEDGSTTAYLKSGWKPEGWDEYLTQCVGYGDRWAINNTEGRFFWPSQKNVYRSRSAAQEKQAIVRRWGGDARILVAEVGEFRDVNEVAAERVRARRQAKIDKLQAQIDVLELEADGEA</sequence>
<comment type="caution">
    <text evidence="1">The sequence shown here is derived from an EMBL/GenBank/DDBJ whole genome shotgun (WGS) entry which is preliminary data.</text>
</comment>
<organism evidence="1 2">
    <name type="scientific">Galactobacter valiniphilus</name>
    <dbReference type="NCBI Taxonomy" id="2676122"/>
    <lineage>
        <taxon>Bacteria</taxon>
        <taxon>Bacillati</taxon>
        <taxon>Actinomycetota</taxon>
        <taxon>Actinomycetes</taxon>
        <taxon>Micrococcales</taxon>
        <taxon>Micrococcaceae</taxon>
        <taxon>Galactobacter</taxon>
    </lineage>
</organism>
<dbReference type="RefSeq" id="WP_119425991.1">
    <property type="nucleotide sequence ID" value="NZ_QQXK01000046.1"/>
</dbReference>
<gene>
    <name evidence="1" type="ORF">DWB68_15330</name>
</gene>
<accession>A0A399JE94</accession>
<keyword evidence="2" id="KW-1185">Reference proteome</keyword>
<proteinExistence type="predicted"/>